<comment type="caution">
    <text evidence="3">The sequence shown here is derived from an EMBL/GenBank/DDBJ whole genome shotgun (WGS) entry which is preliminary data.</text>
</comment>
<feature type="region of interest" description="Disordered" evidence="1">
    <location>
        <begin position="29"/>
        <end position="49"/>
    </location>
</feature>
<feature type="signal peptide" evidence="2">
    <location>
        <begin position="1"/>
        <end position="27"/>
    </location>
</feature>
<dbReference type="Proteomes" id="UP000741013">
    <property type="component" value="Unassembled WGS sequence"/>
</dbReference>
<evidence type="ECO:0000256" key="2">
    <source>
        <dbReference type="SAM" id="SignalP"/>
    </source>
</evidence>
<feature type="chain" id="PRO_5046347155" description="Ig-like domain-containing protein" evidence="2">
    <location>
        <begin position="28"/>
        <end position="87"/>
    </location>
</feature>
<name>A0ABS4PPA0_9PSEU</name>
<evidence type="ECO:0000313" key="4">
    <source>
        <dbReference type="Proteomes" id="UP000741013"/>
    </source>
</evidence>
<dbReference type="RefSeq" id="WP_209664704.1">
    <property type="nucleotide sequence ID" value="NZ_JAGGMS010000001.1"/>
</dbReference>
<feature type="compositionally biased region" description="Polar residues" evidence="1">
    <location>
        <begin position="38"/>
        <end position="49"/>
    </location>
</feature>
<accession>A0ABS4PPA0</accession>
<keyword evidence="2" id="KW-0732">Signal</keyword>
<proteinExistence type="predicted"/>
<reference evidence="3 4" key="1">
    <citation type="submission" date="2021-03" db="EMBL/GenBank/DDBJ databases">
        <title>Sequencing the genomes of 1000 actinobacteria strains.</title>
        <authorList>
            <person name="Klenk H.-P."/>
        </authorList>
    </citation>
    <scope>NUCLEOTIDE SEQUENCE [LARGE SCALE GENOMIC DNA]</scope>
    <source>
        <strain evidence="3 4">DSM 45510</strain>
    </source>
</reference>
<dbReference type="EMBL" id="JAGGMS010000001">
    <property type="protein sequence ID" value="MBP2181257.1"/>
    <property type="molecule type" value="Genomic_DNA"/>
</dbReference>
<evidence type="ECO:0000313" key="3">
    <source>
        <dbReference type="EMBL" id="MBP2181257.1"/>
    </source>
</evidence>
<evidence type="ECO:0000256" key="1">
    <source>
        <dbReference type="SAM" id="MobiDB-lite"/>
    </source>
</evidence>
<evidence type="ECO:0008006" key="5">
    <source>
        <dbReference type="Google" id="ProtNLM"/>
    </source>
</evidence>
<gene>
    <name evidence="3" type="ORF">JOM49_002783</name>
</gene>
<protein>
    <recommendedName>
        <fullName evidence="5">Ig-like domain-containing protein</fullName>
    </recommendedName>
</protein>
<keyword evidence="4" id="KW-1185">Reference proteome</keyword>
<sequence length="87" mass="9348">MKNAVTRLGATTLAVAALFVTAPAAHAGQTPPVLAPMSPSNWDSTHPNQASCEMAGQWLQMGNSGLTYRCFLRGNPPRWELWVNQPG</sequence>
<organism evidence="3 4">
    <name type="scientific">Amycolatopsis magusensis</name>
    <dbReference type="NCBI Taxonomy" id="882444"/>
    <lineage>
        <taxon>Bacteria</taxon>
        <taxon>Bacillati</taxon>
        <taxon>Actinomycetota</taxon>
        <taxon>Actinomycetes</taxon>
        <taxon>Pseudonocardiales</taxon>
        <taxon>Pseudonocardiaceae</taxon>
        <taxon>Amycolatopsis</taxon>
    </lineage>
</organism>